<dbReference type="Pfam" id="PF07859">
    <property type="entry name" value="Abhydrolase_3"/>
    <property type="match status" value="1"/>
</dbReference>
<dbReference type="InterPro" id="IPR029058">
    <property type="entry name" value="AB_hydrolase_fold"/>
</dbReference>
<dbReference type="AlphaFoldDB" id="A0AAW5CDH5"/>
<keyword evidence="2" id="KW-0378">Hydrolase</keyword>
<feature type="domain" description="Alpha/beta hydrolase fold-3" evidence="1">
    <location>
        <begin position="74"/>
        <end position="139"/>
    </location>
</feature>
<protein>
    <submittedName>
        <fullName evidence="2">Alpha/beta hydrolase</fullName>
    </submittedName>
</protein>
<organism evidence="2 3">
    <name type="scientific">Blautia massiliensis</name>
    <name type="common">ex Durand et al. 2017</name>
    <dbReference type="NCBI Taxonomy" id="1737424"/>
    <lineage>
        <taxon>Bacteria</taxon>
        <taxon>Bacillati</taxon>
        <taxon>Bacillota</taxon>
        <taxon>Clostridia</taxon>
        <taxon>Lachnospirales</taxon>
        <taxon>Lachnospiraceae</taxon>
        <taxon>Blautia</taxon>
    </lineage>
</organism>
<dbReference type="SUPFAM" id="SSF53474">
    <property type="entry name" value="alpha/beta-Hydrolases"/>
    <property type="match status" value="1"/>
</dbReference>
<dbReference type="EMBL" id="JAKNDE010000002">
    <property type="protein sequence ID" value="MCG5032425.1"/>
    <property type="molecule type" value="Genomic_DNA"/>
</dbReference>
<proteinExistence type="predicted"/>
<dbReference type="RefSeq" id="WP_237971329.1">
    <property type="nucleotide sequence ID" value="NZ_JAKNDE010000002.1"/>
</dbReference>
<dbReference type="GO" id="GO:0016787">
    <property type="term" value="F:hydrolase activity"/>
    <property type="evidence" value="ECO:0007669"/>
    <property type="project" value="UniProtKB-KW"/>
</dbReference>
<dbReference type="Proteomes" id="UP001200089">
    <property type="component" value="Unassembled WGS sequence"/>
</dbReference>
<evidence type="ECO:0000313" key="3">
    <source>
        <dbReference type="Proteomes" id="UP001200089"/>
    </source>
</evidence>
<dbReference type="Gene3D" id="3.40.50.1820">
    <property type="entry name" value="alpha/beta hydrolase"/>
    <property type="match status" value="1"/>
</dbReference>
<comment type="caution">
    <text evidence="2">The sequence shown here is derived from an EMBL/GenBank/DDBJ whole genome shotgun (WGS) entry which is preliminary data.</text>
</comment>
<gene>
    <name evidence="2" type="ORF">L0P48_02175</name>
</gene>
<dbReference type="InterPro" id="IPR013094">
    <property type="entry name" value="AB_hydrolase_3"/>
</dbReference>
<evidence type="ECO:0000259" key="1">
    <source>
        <dbReference type="Pfam" id="PF07859"/>
    </source>
</evidence>
<reference evidence="2" key="1">
    <citation type="submission" date="2022-01" db="EMBL/GenBank/DDBJ databases">
        <title>Collection of gut derived symbiotic bacterial strains cultured from healthy donors.</title>
        <authorList>
            <person name="Lin H."/>
            <person name="Kohout C."/>
            <person name="Waligurski E."/>
            <person name="Pamer E.G."/>
        </authorList>
    </citation>
    <scope>NUCLEOTIDE SEQUENCE</scope>
    <source>
        <strain evidence="2">DFI.1.11</strain>
    </source>
</reference>
<sequence>MFNKMIAQQTAKKEKLLDNFLKKHEAEYPFPEDVELICDIDYMGDGKPCHFMDIYRPRKIMKVLPSYIYGKHWKKSSFYPYINPENKEIIRNLPPSFLVTAYGDTFRNYSRQYAKAIKKAGVICHLEDYEVDKKLPHAFSTTFPEMEESKRANTQMVEFLLKY</sequence>
<evidence type="ECO:0000313" key="2">
    <source>
        <dbReference type="EMBL" id="MCG5032425.1"/>
    </source>
</evidence>
<accession>A0AAW5CDH5</accession>
<name>A0AAW5CDH5_9FIRM</name>